<evidence type="ECO:0000313" key="1">
    <source>
        <dbReference type="EMBL" id="MBC8430603.1"/>
    </source>
</evidence>
<protein>
    <recommendedName>
        <fullName evidence="3">Transglutaminase-like domain-containing protein</fullName>
    </recommendedName>
</protein>
<organism evidence="1 2">
    <name type="scientific">Candidatus Desulfatibia vada</name>
    <dbReference type="NCBI Taxonomy" id="2841696"/>
    <lineage>
        <taxon>Bacteria</taxon>
        <taxon>Pseudomonadati</taxon>
        <taxon>Thermodesulfobacteriota</taxon>
        <taxon>Desulfobacteria</taxon>
        <taxon>Desulfobacterales</taxon>
        <taxon>Desulfobacterales incertae sedis</taxon>
        <taxon>Candidatus Desulfatibia</taxon>
    </lineage>
</organism>
<evidence type="ECO:0000313" key="2">
    <source>
        <dbReference type="Proteomes" id="UP000605201"/>
    </source>
</evidence>
<dbReference type="AlphaFoldDB" id="A0A8J6NRE4"/>
<gene>
    <name evidence="1" type="ORF">H8D96_01660</name>
</gene>
<dbReference type="Proteomes" id="UP000605201">
    <property type="component" value="Unassembled WGS sequence"/>
</dbReference>
<reference evidence="1 2" key="1">
    <citation type="submission" date="2020-08" db="EMBL/GenBank/DDBJ databases">
        <title>Bridging the membrane lipid divide: bacteria of the FCB group superphylum have the potential to synthesize archaeal ether lipids.</title>
        <authorList>
            <person name="Villanueva L."/>
            <person name="Von Meijenfeldt F.A.B."/>
            <person name="Westbye A.B."/>
            <person name="Yadav S."/>
            <person name="Hopmans E.C."/>
            <person name="Dutilh B.E."/>
            <person name="Sinninghe Damste J.S."/>
        </authorList>
    </citation>
    <scope>NUCLEOTIDE SEQUENCE [LARGE SCALE GENOMIC DNA]</scope>
    <source>
        <strain evidence="1">NIOZ-UU17</strain>
    </source>
</reference>
<proteinExistence type="predicted"/>
<comment type="caution">
    <text evidence="1">The sequence shown here is derived from an EMBL/GenBank/DDBJ whole genome shotgun (WGS) entry which is preliminary data.</text>
</comment>
<sequence>MKYVQTRELIGLLVLSMLIAGCASFDRTQPNISILSAGGSPLDDNAASAERVLAAIAERNALLFEELGKLPELQDSINDRELAALKHFSMLYGENTARFDLVFSQMYRIGKPEVRKYCTPLQALFWLLEDGQLQPARKIVAHYSLEYLLCATWPTPNLYDISWPSGKIKKAAKGCESTGSKTNPYILTHSLDLAGYYLLKETDDPEAFEYGGDDNDSNFMHIKTRRWGNFKAVVDRLNAPVLIDFYERHNLRYDYYLGARRSNRTVFESKRANCVDTTQFTVYCLQRAGYRAEGLSVPPEGRTPADAHLVTKFYVRGRIFIMDNGRSDPQGIAGPLNSIEGTPYWLNY</sequence>
<dbReference type="EMBL" id="JACNIG010000061">
    <property type="protein sequence ID" value="MBC8430603.1"/>
    <property type="molecule type" value="Genomic_DNA"/>
</dbReference>
<dbReference type="PROSITE" id="PS51257">
    <property type="entry name" value="PROKAR_LIPOPROTEIN"/>
    <property type="match status" value="1"/>
</dbReference>
<name>A0A8J6NRE4_9BACT</name>
<accession>A0A8J6NRE4</accession>
<evidence type="ECO:0008006" key="3">
    <source>
        <dbReference type="Google" id="ProtNLM"/>
    </source>
</evidence>